<dbReference type="Proteomes" id="UP000702209">
    <property type="component" value="Unassembled WGS sequence"/>
</dbReference>
<protein>
    <submittedName>
        <fullName evidence="2">Helix-turn-helix domain-containing protein</fullName>
    </submittedName>
</protein>
<name>A0ABS0D3C7_9NOCA</name>
<reference evidence="2 3" key="1">
    <citation type="submission" date="2020-10" db="EMBL/GenBank/DDBJ databases">
        <title>Identification of Nocardia species via Next-generation sequencing and recognition of intraspecies genetic diversity.</title>
        <authorList>
            <person name="Li P."/>
            <person name="Li P."/>
            <person name="Lu B."/>
        </authorList>
    </citation>
    <scope>NUCLEOTIDE SEQUENCE [LARGE SCALE GENOMIC DNA]</scope>
    <source>
        <strain evidence="2 3">BJ06-0157</strain>
    </source>
</reference>
<dbReference type="InterPro" id="IPR025246">
    <property type="entry name" value="IS30-like_HTH"/>
</dbReference>
<sequence>MRELLKRCGGVRPVPRRRNGRHLSLTEREEISRGLAAGDSLRSIARGLGRAPSTISREVAKRGGRFVYPAFRIIPGFRSPRLPVSAGRGVSDERNSEICLETRFAEFE</sequence>
<organism evidence="2 3">
    <name type="scientific">Nocardia amamiensis</name>
    <dbReference type="NCBI Taxonomy" id="404578"/>
    <lineage>
        <taxon>Bacteria</taxon>
        <taxon>Bacillati</taxon>
        <taxon>Actinomycetota</taxon>
        <taxon>Actinomycetes</taxon>
        <taxon>Mycobacteriales</taxon>
        <taxon>Nocardiaceae</taxon>
        <taxon>Nocardia</taxon>
    </lineage>
</organism>
<proteinExistence type="predicted"/>
<feature type="domain" description="Transposase IS30-like HTH" evidence="1">
    <location>
        <begin position="20"/>
        <end position="61"/>
    </location>
</feature>
<dbReference type="PANTHER" id="PTHR10948">
    <property type="entry name" value="TRANSPOSASE"/>
    <property type="match status" value="1"/>
</dbReference>
<dbReference type="EMBL" id="JADLQX010000224">
    <property type="protein sequence ID" value="MBF6303161.1"/>
    <property type="molecule type" value="Genomic_DNA"/>
</dbReference>
<keyword evidence="3" id="KW-1185">Reference proteome</keyword>
<evidence type="ECO:0000259" key="1">
    <source>
        <dbReference type="Pfam" id="PF13936"/>
    </source>
</evidence>
<comment type="caution">
    <text evidence="2">The sequence shown here is derived from an EMBL/GenBank/DDBJ whole genome shotgun (WGS) entry which is preliminary data.</text>
</comment>
<dbReference type="InterPro" id="IPR051917">
    <property type="entry name" value="Transposase-Integrase"/>
</dbReference>
<gene>
    <name evidence="2" type="ORF">IU459_37580</name>
</gene>
<evidence type="ECO:0000313" key="2">
    <source>
        <dbReference type="EMBL" id="MBF6303161.1"/>
    </source>
</evidence>
<evidence type="ECO:0000313" key="3">
    <source>
        <dbReference type="Proteomes" id="UP000702209"/>
    </source>
</evidence>
<accession>A0ABS0D3C7</accession>
<dbReference type="Pfam" id="PF13936">
    <property type="entry name" value="HTH_38"/>
    <property type="match status" value="1"/>
</dbReference>
<dbReference type="PANTHER" id="PTHR10948:SF23">
    <property type="entry name" value="TRANSPOSASE INSI FOR INSERTION SEQUENCE ELEMENT IS30A-RELATED"/>
    <property type="match status" value="1"/>
</dbReference>